<dbReference type="InterPro" id="IPR020802">
    <property type="entry name" value="TesA-like"/>
</dbReference>
<dbReference type="GO" id="GO:0016787">
    <property type="term" value="F:hydrolase activity"/>
    <property type="evidence" value="ECO:0007669"/>
    <property type="project" value="UniProtKB-KW"/>
</dbReference>
<dbReference type="InterPro" id="IPR001031">
    <property type="entry name" value="Thioesterase"/>
</dbReference>
<dbReference type="PANTHER" id="PTHR11487:SF0">
    <property type="entry name" value="S-ACYL FATTY ACID SYNTHASE THIOESTERASE, MEDIUM CHAIN"/>
    <property type="match status" value="1"/>
</dbReference>
<dbReference type="RefSeq" id="WP_093830628.1">
    <property type="nucleotide sequence ID" value="NZ_JAVRES010000024.1"/>
</dbReference>
<proteinExistence type="inferred from homology"/>
<evidence type="ECO:0000256" key="1">
    <source>
        <dbReference type="ARBA" id="ARBA00007169"/>
    </source>
</evidence>
<evidence type="ECO:0000256" key="2">
    <source>
        <dbReference type="ARBA" id="ARBA00022801"/>
    </source>
</evidence>
<evidence type="ECO:0000259" key="3">
    <source>
        <dbReference type="SMART" id="SM00824"/>
    </source>
</evidence>
<evidence type="ECO:0000313" key="4">
    <source>
        <dbReference type="EMBL" id="MDT0439250.1"/>
    </source>
</evidence>
<dbReference type="InterPro" id="IPR012223">
    <property type="entry name" value="TEII"/>
</dbReference>
<keyword evidence="5" id="KW-1185">Reference proteome</keyword>
<reference evidence="5" key="1">
    <citation type="submission" date="2023-07" db="EMBL/GenBank/DDBJ databases">
        <title>30 novel species of actinomycetes from the DSMZ collection.</title>
        <authorList>
            <person name="Nouioui I."/>
        </authorList>
    </citation>
    <scope>NUCLEOTIDE SEQUENCE [LARGE SCALE GENOMIC DNA]</scope>
    <source>
        <strain evidence="5">DSM 41981</strain>
    </source>
</reference>
<organism evidence="4 5">
    <name type="scientific">Streptomyces doudnae</name>
    <dbReference type="NCBI Taxonomy" id="3075536"/>
    <lineage>
        <taxon>Bacteria</taxon>
        <taxon>Bacillati</taxon>
        <taxon>Actinomycetota</taxon>
        <taxon>Actinomycetes</taxon>
        <taxon>Kitasatosporales</taxon>
        <taxon>Streptomycetaceae</taxon>
        <taxon>Streptomyces</taxon>
    </lineage>
</organism>
<evidence type="ECO:0000313" key="5">
    <source>
        <dbReference type="Proteomes" id="UP001183535"/>
    </source>
</evidence>
<dbReference type="InterPro" id="IPR029058">
    <property type="entry name" value="AB_hydrolase_fold"/>
</dbReference>
<accession>A0ABD5EZG1</accession>
<comment type="similarity">
    <text evidence="1">Belongs to the thioesterase family.</text>
</comment>
<name>A0ABD5EZG1_9ACTN</name>
<dbReference type="Gene3D" id="3.40.50.1820">
    <property type="entry name" value="alpha/beta hydrolase"/>
    <property type="match status" value="1"/>
</dbReference>
<gene>
    <name evidence="4" type="ORF">RM877_31765</name>
</gene>
<dbReference type="Proteomes" id="UP001183535">
    <property type="component" value="Unassembled WGS sequence"/>
</dbReference>
<feature type="domain" description="Thioesterase TesA-like" evidence="3">
    <location>
        <begin position="26"/>
        <end position="248"/>
    </location>
</feature>
<dbReference type="AlphaFoldDB" id="A0ABD5EZG1"/>
<dbReference type="PANTHER" id="PTHR11487">
    <property type="entry name" value="THIOESTERASE"/>
    <property type="match status" value="1"/>
</dbReference>
<dbReference type="EMBL" id="JAVRES010000024">
    <property type="protein sequence ID" value="MDT0439250.1"/>
    <property type="molecule type" value="Genomic_DNA"/>
</dbReference>
<comment type="caution">
    <text evidence="4">The sequence shown here is derived from an EMBL/GenBank/DDBJ whole genome shotgun (WGS) entry which is preliminary data.</text>
</comment>
<dbReference type="SUPFAM" id="SSF53474">
    <property type="entry name" value="alpha/beta-Hydrolases"/>
    <property type="match status" value="1"/>
</dbReference>
<sequence>MNNASPPGQLWFRRYAPSDDAAVRLVCFPHAGGSASYFHPVARALAPDVEVLAAQYPGRQDRYREPCVDSVQELARLSTLALRDGDDRPFALFGHSLGAMVAYEVARNFAAAGGAGPVHLFVSGRRSPTHHRDESVHQLSDDGLIGEVVALGGTSPQILADPETRQLVLPALRSDYRAAETYRHGPGAAVRCPVTALTGDADPRTSLEEAAAWQEHAPGGFELLVFGGDHFFLNGRADDVVAALRERLSAFTTLGRRTPDGTPPQRPVS</sequence>
<protein>
    <submittedName>
        <fullName evidence="4">Alpha/beta fold hydrolase</fullName>
    </submittedName>
</protein>
<dbReference type="SMART" id="SM00824">
    <property type="entry name" value="PKS_TE"/>
    <property type="match status" value="1"/>
</dbReference>
<dbReference type="Pfam" id="PF00975">
    <property type="entry name" value="Thioesterase"/>
    <property type="match status" value="1"/>
</dbReference>
<keyword evidence="2 4" id="KW-0378">Hydrolase</keyword>